<dbReference type="RefSeq" id="WP_071858549.1">
    <property type="nucleotide sequence ID" value="NZ_JBHSHK010000007.1"/>
</dbReference>
<organism evidence="2 3">
    <name type="scientific">Enterococcus hermanniensis</name>
    <dbReference type="NCBI Taxonomy" id="249189"/>
    <lineage>
        <taxon>Bacteria</taxon>
        <taxon>Bacillati</taxon>
        <taxon>Bacillota</taxon>
        <taxon>Bacilli</taxon>
        <taxon>Lactobacillales</taxon>
        <taxon>Enterococcaceae</taxon>
        <taxon>Enterococcus</taxon>
    </lineage>
</organism>
<reference evidence="2 3" key="1">
    <citation type="submission" date="2014-12" db="EMBL/GenBank/DDBJ databases">
        <title>Draft genome sequences of 29 type strains of Enterococci.</title>
        <authorList>
            <person name="Zhong Z."/>
            <person name="Sun Z."/>
            <person name="Liu W."/>
            <person name="Zhang W."/>
            <person name="Zhang H."/>
        </authorList>
    </citation>
    <scope>NUCLEOTIDE SEQUENCE [LARGE SCALE GENOMIC DNA]</scope>
    <source>
        <strain evidence="2 3">DSM 17122</strain>
    </source>
</reference>
<dbReference type="InterPro" id="IPR036249">
    <property type="entry name" value="Thioredoxin-like_sf"/>
</dbReference>
<dbReference type="Pfam" id="PF00085">
    <property type="entry name" value="Thioredoxin"/>
    <property type="match status" value="1"/>
</dbReference>
<dbReference type="OrthoDB" id="411356at2"/>
<sequence>MDRLANVQSDLTNQINTIVFISSPTCSICHVDEPKVRQLAADYHIPFYHLSIIEDPELAGFFEVLTVPAVLIYHEGKEVARQARFIDFNNLEKLLIELPKNNLPTDYEALFK</sequence>
<dbReference type="STRING" id="249189.RV04_GL000593"/>
<evidence type="ECO:0000259" key="1">
    <source>
        <dbReference type="Pfam" id="PF00085"/>
    </source>
</evidence>
<name>A0A1L8TI40_9ENTE</name>
<dbReference type="SUPFAM" id="SSF52833">
    <property type="entry name" value="Thioredoxin-like"/>
    <property type="match status" value="1"/>
</dbReference>
<dbReference type="InterPro" id="IPR013766">
    <property type="entry name" value="Thioredoxin_domain"/>
</dbReference>
<feature type="domain" description="Thioredoxin" evidence="1">
    <location>
        <begin position="8"/>
        <end position="84"/>
    </location>
</feature>
<gene>
    <name evidence="2" type="ORF">RV04_GL000593</name>
</gene>
<dbReference type="CDD" id="cd02947">
    <property type="entry name" value="TRX_family"/>
    <property type="match status" value="1"/>
</dbReference>
<keyword evidence="3" id="KW-1185">Reference proteome</keyword>
<evidence type="ECO:0000313" key="2">
    <source>
        <dbReference type="EMBL" id="OJG43995.1"/>
    </source>
</evidence>
<dbReference type="Gene3D" id="3.40.30.10">
    <property type="entry name" value="Glutaredoxin"/>
    <property type="match status" value="1"/>
</dbReference>
<comment type="caution">
    <text evidence="2">The sequence shown here is derived from an EMBL/GenBank/DDBJ whole genome shotgun (WGS) entry which is preliminary data.</text>
</comment>
<accession>A0A1L8TI40</accession>
<protein>
    <recommendedName>
        <fullName evidence="1">Thioredoxin domain-containing protein</fullName>
    </recommendedName>
</protein>
<evidence type="ECO:0000313" key="3">
    <source>
        <dbReference type="Proteomes" id="UP000182077"/>
    </source>
</evidence>
<dbReference type="EMBL" id="JXKQ01000012">
    <property type="protein sequence ID" value="OJG43995.1"/>
    <property type="molecule type" value="Genomic_DNA"/>
</dbReference>
<proteinExistence type="predicted"/>
<dbReference type="Proteomes" id="UP000182077">
    <property type="component" value="Unassembled WGS sequence"/>
</dbReference>
<dbReference type="AlphaFoldDB" id="A0A1L8TI40"/>